<keyword evidence="6" id="KW-1185">Reference proteome</keyword>
<dbReference type="Proteomes" id="UP000186165">
    <property type="component" value="Chromosome"/>
</dbReference>
<dbReference type="InterPro" id="IPR055713">
    <property type="entry name" value="DUF7289"/>
</dbReference>
<proteinExistence type="predicted"/>
<dbReference type="EMBL" id="CP016070">
    <property type="protein sequence ID" value="AOW80442.1"/>
    <property type="molecule type" value="Genomic_DNA"/>
</dbReference>
<evidence type="ECO:0000256" key="1">
    <source>
        <dbReference type="SAM" id="Phobius"/>
    </source>
</evidence>
<keyword evidence="1" id="KW-0812">Transmembrane</keyword>
<dbReference type="KEGG" id="hhsr:HSR6_1338"/>
<dbReference type="Pfam" id="PF23985">
    <property type="entry name" value="DUF7308"/>
    <property type="match status" value="1"/>
</dbReference>
<name>A0A1D8S513_9EURY</name>
<feature type="domain" description="DUF7308" evidence="2">
    <location>
        <begin position="263"/>
        <end position="456"/>
    </location>
</feature>
<dbReference type="STRING" id="1873524.HSR6_1338"/>
<dbReference type="Proteomes" id="UP000185608">
    <property type="component" value="Chromosome"/>
</dbReference>
<evidence type="ECO:0000313" key="4">
    <source>
        <dbReference type="EMBL" id="APE95781.1"/>
    </source>
</evidence>
<accession>A0A1D8S513</accession>
<protein>
    <recommendedName>
        <fullName evidence="2">DUF7308 domain-containing protein</fullName>
    </recommendedName>
</protein>
<evidence type="ECO:0000313" key="6">
    <source>
        <dbReference type="Proteomes" id="UP000186165"/>
    </source>
</evidence>
<evidence type="ECO:0000313" key="5">
    <source>
        <dbReference type="Proteomes" id="UP000185608"/>
    </source>
</evidence>
<dbReference type="RefSeq" id="WP_070365130.1">
    <property type="nucleotide sequence ID" value="NZ_CP016070.1"/>
</dbReference>
<dbReference type="Pfam" id="PF23960">
    <property type="entry name" value="DUF7289"/>
    <property type="match status" value="1"/>
</dbReference>
<gene>
    <name evidence="4" type="ORF">HSR6_1338</name>
    <name evidence="3" type="ORF">HTSR_1265</name>
</gene>
<dbReference type="GeneID" id="30417867"/>
<accession>A0A1J1AD15</accession>
<evidence type="ECO:0000259" key="2">
    <source>
        <dbReference type="Pfam" id="PF23985"/>
    </source>
</evidence>
<keyword evidence="1" id="KW-1133">Transmembrane helix</keyword>
<organism evidence="3 5">
    <name type="scientific">Halodesulfurarchaeum formicicum</name>
    <dbReference type="NCBI Taxonomy" id="1873524"/>
    <lineage>
        <taxon>Archaea</taxon>
        <taxon>Methanobacteriati</taxon>
        <taxon>Methanobacteriota</taxon>
        <taxon>Stenosarchaea group</taxon>
        <taxon>Halobacteria</taxon>
        <taxon>Halobacteriales</taxon>
        <taxon>Halobacteriaceae</taxon>
        <taxon>Halodesulfurarchaeum</taxon>
    </lineage>
</organism>
<dbReference type="KEGG" id="halh:HTSR_1265"/>
<sequence>MDRTRGQSETIGFALILGFTLISVGAIAAYGGATLDTTQAQIGAQNAEHAMSQFDSRASMVALGRSDIQTVNFGAGQQGTYTVDPDAGSIRVTHEDQETNDTTVFYDEPLGTVRYTDDDTEIGYQGGGVWRMDEGSVMLSPPEFHYRKSTLTLPIIRISGQGSVAGNPRGVVRQPVPSTVIFPNESATLKNSSEKWVNPVGGGIVTVTVESTYYRAWGEYFRTRTSGEVSIDGENETAAVELVAPGTMGGFDMPLDGNSLTLQGTRGHQVENFTLTLFHDQDDSAKFNNLDWSMCSQSGSQEFEIRVSKDTGTGDGDPAETIIYYSPDGSRYQTWKTEDFTFETEAAADADWNGDGDQQDKRLVLDFTGTATAEYFEENNVNSISNCDFDASTFESSVTFDEHPADENTTYTTGSTANVSHVTNHYLALMGPSTELEVADSSQNTVEEEISTGYVSLNTTEGYYLTYMHVTENPINVTVE</sequence>
<dbReference type="EMBL" id="CP016804">
    <property type="protein sequence ID" value="APE95781.1"/>
    <property type="molecule type" value="Genomic_DNA"/>
</dbReference>
<dbReference type="InterPro" id="IPR055732">
    <property type="entry name" value="DUF7308"/>
</dbReference>
<reference evidence="4" key="3">
    <citation type="journal article" date="2017" name="ISME J.">
        <title>Discovery of anaerobic lithoheterotrophic haloarchaea, ubiquitous in hypersaline habitats.</title>
        <authorList>
            <person name="Sorokin D.Y."/>
            <person name="Messina E."/>
            <person name="Smedile F."/>
            <person name="Roman P."/>
            <person name="Damste J.S.S."/>
            <person name="Ciordia S."/>
            <person name="Mena M.C."/>
            <person name="Ferrer M."/>
            <person name="Golyshin P.N."/>
            <person name="Kublanov I.V."/>
            <person name="Samarov N.I."/>
            <person name="Toshchakov S.V."/>
            <person name="La Cono V."/>
            <person name="Yakimov M.M."/>
        </authorList>
    </citation>
    <scope>NUCLEOTIDE SEQUENCE</scope>
    <source>
        <strain evidence="4">HSR6</strain>
    </source>
</reference>
<evidence type="ECO:0000313" key="3">
    <source>
        <dbReference type="EMBL" id="AOW80442.1"/>
    </source>
</evidence>
<dbReference type="OrthoDB" id="148042at2157"/>
<reference evidence="6" key="2">
    <citation type="submission" date="2016-08" db="EMBL/GenBank/DDBJ databases">
        <title>Discovery of first anaerobic lithoheterotrophic haloarchae widely represented in hypersaline habitats.</title>
        <authorList>
            <person name="Sorokin D.Y."/>
            <person name="Kublanov I.V."/>
            <person name="Roman P."/>
            <person name="Sinninghe Damste J.S."/>
            <person name="Golyshin P.N."/>
            <person name="Rojo D."/>
            <person name="Ciordia S."/>
            <person name="Mena Md.C."/>
            <person name="Ferrer M."/>
            <person name="Smedile F."/>
            <person name="Messina E."/>
            <person name="La Cono V."/>
            <person name="Yakimov M.M."/>
        </authorList>
    </citation>
    <scope>NUCLEOTIDE SEQUENCE [LARGE SCALE GENOMIC DNA]</scope>
    <source>
        <strain evidence="6">HSR6</strain>
    </source>
</reference>
<dbReference type="AlphaFoldDB" id="A0A1D8S513"/>
<keyword evidence="1" id="KW-0472">Membrane</keyword>
<feature type="transmembrane region" description="Helical" evidence="1">
    <location>
        <begin position="12"/>
        <end position="33"/>
    </location>
</feature>
<reference evidence="3 5" key="1">
    <citation type="submission" date="2016-06" db="EMBL/GenBank/DDBJ databases">
        <title>Discovery of anaerobic lithoheterotrophic haloarchaeon capable of sulfur respiration by hydrogen and formate.</title>
        <authorList>
            <person name="Sorokin D.Y."/>
            <person name="Kublanov I.V."/>
            <person name="Roman P."/>
            <person name="Sinninghe Damste J.S."/>
            <person name="Golyshin P.N."/>
            <person name="Rojo D."/>
            <person name="Ciordia S."/>
            <person name="Mena Md.C."/>
            <person name="Ferrer M."/>
            <person name="Smedile F."/>
            <person name="Messina E."/>
            <person name="La Cono V."/>
            <person name="Yakimov M.M."/>
        </authorList>
    </citation>
    <scope>NUCLEOTIDE SEQUENCE [LARGE SCALE GENOMIC DNA]</scope>
    <source>
        <strain evidence="3 5">HTSR1</strain>
    </source>
</reference>